<protein>
    <recommendedName>
        <fullName evidence="4">Lipoprotein</fullName>
    </recommendedName>
</protein>
<dbReference type="KEGG" id="rdi:CMV14_08960"/>
<proteinExistence type="predicted"/>
<dbReference type="OrthoDB" id="6848942at2"/>
<gene>
    <name evidence="2" type="ORF">COO09_13890</name>
</gene>
<dbReference type="RefSeq" id="WP_066964290.1">
    <property type="nucleotide sequence ID" value="NZ_CP023449.1"/>
</dbReference>
<dbReference type="AlphaFoldDB" id="A0A2A4FTV2"/>
<name>A0A2A4FTV2_9SPHN</name>
<evidence type="ECO:0008006" key="4">
    <source>
        <dbReference type="Google" id="ProtNLM"/>
    </source>
</evidence>
<evidence type="ECO:0000313" key="2">
    <source>
        <dbReference type="EMBL" id="PCE41607.1"/>
    </source>
</evidence>
<reference evidence="2 3" key="1">
    <citation type="submission" date="2017-09" db="EMBL/GenBank/DDBJ databases">
        <title>The Catabolism of 3,6-Dichlorosalicylic acid is Initiated by the Cytochrome P450 Monooxygenase DsmABC in Rhizorhabdus dicambivorans Ndbn-20.</title>
        <authorList>
            <person name="Na L."/>
        </authorList>
    </citation>
    <scope>NUCLEOTIDE SEQUENCE [LARGE SCALE GENOMIC DNA]</scope>
    <source>
        <strain evidence="2 3">Ndbn-20m</strain>
    </source>
</reference>
<sequence length="277" mass="29434">MGGKTGRAAMLIVAMLGADMALAQQYRENMPEVLRAPPPPPGAAQMGAATAGAFRAAYARRKSPRMVIFWNRQLTDSLSTSYEEWSRFTLVDGRAVDKTYYDDGSVVTGARVVDAELRSGRAAATADGARATGLPERADWRAAQGFNRALLAGGARLIDRTLIMRSTALQKGVDRGDTQAVEMSALMGKADLLVEVLQTPDPGAPSGYTFRVDVKDIRSGTLLATVVTQGVPPSGGPGRFVAGPNGYERERPLPPTIDQVGARVASEIMQALVANWG</sequence>
<evidence type="ECO:0000313" key="3">
    <source>
        <dbReference type="Proteomes" id="UP000218934"/>
    </source>
</evidence>
<keyword evidence="1" id="KW-0732">Signal</keyword>
<keyword evidence="3" id="KW-1185">Reference proteome</keyword>
<organism evidence="2 3">
    <name type="scientific">Rhizorhabdus dicambivorans</name>
    <dbReference type="NCBI Taxonomy" id="1850238"/>
    <lineage>
        <taxon>Bacteria</taxon>
        <taxon>Pseudomonadati</taxon>
        <taxon>Pseudomonadota</taxon>
        <taxon>Alphaproteobacteria</taxon>
        <taxon>Sphingomonadales</taxon>
        <taxon>Sphingomonadaceae</taxon>
        <taxon>Rhizorhabdus</taxon>
    </lineage>
</organism>
<dbReference type="EMBL" id="NWUF01000013">
    <property type="protein sequence ID" value="PCE41607.1"/>
    <property type="molecule type" value="Genomic_DNA"/>
</dbReference>
<evidence type="ECO:0000256" key="1">
    <source>
        <dbReference type="SAM" id="SignalP"/>
    </source>
</evidence>
<comment type="caution">
    <text evidence="2">The sequence shown here is derived from an EMBL/GenBank/DDBJ whole genome shotgun (WGS) entry which is preliminary data.</text>
</comment>
<feature type="signal peptide" evidence="1">
    <location>
        <begin position="1"/>
        <end position="23"/>
    </location>
</feature>
<dbReference type="Proteomes" id="UP000218934">
    <property type="component" value="Unassembled WGS sequence"/>
</dbReference>
<feature type="chain" id="PRO_5012765663" description="Lipoprotein" evidence="1">
    <location>
        <begin position="24"/>
        <end position="277"/>
    </location>
</feature>
<accession>A0A2A4FTV2</accession>